<organism evidence="6 7">
    <name type="scientific">Streptomyces bathyalis</name>
    <dbReference type="NCBI Taxonomy" id="2710756"/>
    <lineage>
        <taxon>Bacteria</taxon>
        <taxon>Bacillati</taxon>
        <taxon>Actinomycetota</taxon>
        <taxon>Actinomycetes</taxon>
        <taxon>Kitasatosporales</taxon>
        <taxon>Streptomycetaceae</taxon>
        <taxon>Streptomyces</taxon>
    </lineage>
</organism>
<keyword evidence="7" id="KW-1185">Reference proteome</keyword>
<keyword evidence="3" id="KW-0963">Cytoplasm</keyword>
<comment type="function">
    <text evidence="3">Participates actively in the response to hyperosmotic and heat shock by preventing the aggregation of stress-denatured proteins, in association with DnaK and GrpE. It is the nucleotide exchange factor for DnaK and may function as a thermosensor. Unfolded proteins bind initially to DnaJ; upon interaction with the DnaJ-bound protein, DnaK hydrolyzes its bound ATP, resulting in the formation of a stable complex. GrpE releases ADP from DnaK; ATP binding to DnaK triggers the release of the substrate protein, thus completing the reaction cycle. Several rounds of ATP-dependent interactions between DnaJ, DnaK and GrpE are required for fully efficient folding.</text>
</comment>
<keyword evidence="2 3" id="KW-0143">Chaperone</keyword>
<evidence type="ECO:0000313" key="7">
    <source>
        <dbReference type="Proteomes" id="UP000595046"/>
    </source>
</evidence>
<dbReference type="GO" id="GO:0042803">
    <property type="term" value="F:protein homodimerization activity"/>
    <property type="evidence" value="ECO:0007669"/>
    <property type="project" value="InterPro"/>
</dbReference>
<accession>A0A7T1T849</accession>
<dbReference type="GO" id="GO:0051087">
    <property type="term" value="F:protein-folding chaperone binding"/>
    <property type="evidence" value="ECO:0007669"/>
    <property type="project" value="InterPro"/>
</dbReference>
<sequence length="204" mass="22225">MPKDNDPTEAEFPLDEGDRAHEPDVPREGDGGAQQAAGEPEARTEPEARAEPGTEAEAEPQAEIVEELRDRWHRALADADNLRKRHVRELERERAAERARTAAALLPVIDHLEMALEHAESEPSSVIEGVRAVRDQAVGTFEKLGFVRHEETGVPFDPARHEAVSTVEDDGSGPGVVSEVLRPGYGDGPSQLRPAAVTVTARQE</sequence>
<evidence type="ECO:0000256" key="2">
    <source>
        <dbReference type="ARBA" id="ARBA00023186"/>
    </source>
</evidence>
<protein>
    <recommendedName>
        <fullName evidence="3">Protein GrpE</fullName>
    </recommendedName>
    <alternativeName>
        <fullName evidence="3">HSP-70 cofactor</fullName>
    </alternativeName>
</protein>
<dbReference type="GO" id="GO:0051082">
    <property type="term" value="F:unfolded protein binding"/>
    <property type="evidence" value="ECO:0007669"/>
    <property type="project" value="TreeGrafter"/>
</dbReference>
<dbReference type="GO" id="GO:0000774">
    <property type="term" value="F:adenyl-nucleotide exchange factor activity"/>
    <property type="evidence" value="ECO:0007669"/>
    <property type="project" value="InterPro"/>
</dbReference>
<dbReference type="PANTHER" id="PTHR21237">
    <property type="entry name" value="GRPE PROTEIN"/>
    <property type="match status" value="1"/>
</dbReference>
<dbReference type="InterPro" id="IPR009012">
    <property type="entry name" value="GrpE_head"/>
</dbReference>
<dbReference type="PANTHER" id="PTHR21237:SF23">
    <property type="entry name" value="GRPE PROTEIN HOMOLOG, MITOCHONDRIAL"/>
    <property type="match status" value="1"/>
</dbReference>
<dbReference type="InterPro" id="IPR013805">
    <property type="entry name" value="GrpE_CC"/>
</dbReference>
<dbReference type="AlphaFoldDB" id="A0A7T1T849"/>
<keyword evidence="3" id="KW-0346">Stress response</keyword>
<dbReference type="Proteomes" id="UP000595046">
    <property type="component" value="Chromosome"/>
</dbReference>
<gene>
    <name evidence="3" type="primary">grpE</name>
    <name evidence="6" type="ORF">G4Z16_19020</name>
</gene>
<evidence type="ECO:0000313" key="6">
    <source>
        <dbReference type="EMBL" id="QPP08144.1"/>
    </source>
</evidence>
<comment type="similarity">
    <text evidence="1 3 4">Belongs to the GrpE family.</text>
</comment>
<dbReference type="Gene3D" id="2.30.22.10">
    <property type="entry name" value="Head domain of nucleotide exchange factor GrpE"/>
    <property type="match status" value="1"/>
</dbReference>
<feature type="compositionally biased region" description="Basic and acidic residues" evidence="5">
    <location>
        <begin position="40"/>
        <end position="52"/>
    </location>
</feature>
<comment type="subcellular location">
    <subcellularLocation>
        <location evidence="3">Cytoplasm</location>
    </subcellularLocation>
</comment>
<feature type="compositionally biased region" description="Basic and acidic residues" evidence="5">
    <location>
        <begin position="16"/>
        <end position="30"/>
    </location>
</feature>
<dbReference type="HAMAP" id="MF_01151">
    <property type="entry name" value="GrpE"/>
    <property type="match status" value="1"/>
</dbReference>
<comment type="subunit">
    <text evidence="3">Homodimer.</text>
</comment>
<dbReference type="InterPro" id="IPR000740">
    <property type="entry name" value="GrpE"/>
</dbReference>
<dbReference type="KEGG" id="sbat:G4Z16_19020"/>
<dbReference type="PRINTS" id="PR00773">
    <property type="entry name" value="GRPEPROTEIN"/>
</dbReference>
<dbReference type="Gene3D" id="3.90.20.20">
    <property type="match status" value="1"/>
</dbReference>
<dbReference type="GO" id="GO:0005737">
    <property type="term" value="C:cytoplasm"/>
    <property type="evidence" value="ECO:0007669"/>
    <property type="project" value="UniProtKB-SubCell"/>
</dbReference>
<dbReference type="GO" id="GO:0006457">
    <property type="term" value="P:protein folding"/>
    <property type="evidence" value="ECO:0007669"/>
    <property type="project" value="InterPro"/>
</dbReference>
<proteinExistence type="inferred from homology"/>
<feature type="region of interest" description="Disordered" evidence="5">
    <location>
        <begin position="1"/>
        <end position="63"/>
    </location>
</feature>
<feature type="region of interest" description="Disordered" evidence="5">
    <location>
        <begin position="165"/>
        <end position="204"/>
    </location>
</feature>
<dbReference type="CDD" id="cd00446">
    <property type="entry name" value="GrpE"/>
    <property type="match status" value="1"/>
</dbReference>
<dbReference type="SUPFAM" id="SSF58014">
    <property type="entry name" value="Coiled-coil domain of nucleotide exchange factor GrpE"/>
    <property type="match status" value="1"/>
</dbReference>
<evidence type="ECO:0000256" key="3">
    <source>
        <dbReference type="HAMAP-Rule" id="MF_01151"/>
    </source>
</evidence>
<evidence type="ECO:0000256" key="1">
    <source>
        <dbReference type="ARBA" id="ARBA00009054"/>
    </source>
</evidence>
<dbReference type="Pfam" id="PF01025">
    <property type="entry name" value="GrpE"/>
    <property type="match status" value="1"/>
</dbReference>
<evidence type="ECO:0000256" key="4">
    <source>
        <dbReference type="RuleBase" id="RU004478"/>
    </source>
</evidence>
<dbReference type="RefSeq" id="WP_197351940.1">
    <property type="nucleotide sequence ID" value="NZ_CP048882.1"/>
</dbReference>
<dbReference type="EMBL" id="CP048882">
    <property type="protein sequence ID" value="QPP08144.1"/>
    <property type="molecule type" value="Genomic_DNA"/>
</dbReference>
<reference evidence="7" key="1">
    <citation type="submission" date="2020-02" db="EMBL/GenBank/DDBJ databases">
        <title>Streptomyces sp. ASO4wet.</title>
        <authorList>
            <person name="Risdian C."/>
            <person name="Landwehr W."/>
            <person name="Schupp P."/>
            <person name="Wink J."/>
        </authorList>
    </citation>
    <scope>NUCLEOTIDE SEQUENCE [LARGE SCALE GENOMIC DNA]</scope>
    <source>
        <strain evidence="7">ASO4wet</strain>
    </source>
</reference>
<dbReference type="SUPFAM" id="SSF51064">
    <property type="entry name" value="Head domain of nucleotide exchange factor GrpE"/>
    <property type="match status" value="1"/>
</dbReference>
<name>A0A7T1T849_9ACTN</name>
<evidence type="ECO:0000256" key="5">
    <source>
        <dbReference type="SAM" id="MobiDB-lite"/>
    </source>
</evidence>